<dbReference type="Pfam" id="PF14026">
    <property type="entry name" value="SCO4226-like"/>
    <property type="match status" value="1"/>
</dbReference>
<dbReference type="InterPro" id="IPR025336">
    <property type="entry name" value="SCO4226-like"/>
</dbReference>
<dbReference type="EMBL" id="CP061800">
    <property type="protein sequence ID" value="QTA91281.1"/>
    <property type="molecule type" value="Genomic_DNA"/>
</dbReference>
<proteinExistence type="predicted"/>
<dbReference type="Gene3D" id="3.30.70.3090">
    <property type="entry name" value="ORF SCO4226, nickel-binding ferredoxin-like monomer"/>
    <property type="match status" value="1"/>
</dbReference>
<keyword evidence="2" id="KW-1185">Reference proteome</keyword>
<reference evidence="1" key="1">
    <citation type="journal article" date="2021" name="Microb. Physiol.">
        <title>Proteogenomic Insights into the Physiology of Marine, Sulfate-Reducing, Filamentous Desulfonema limicola and Desulfonema magnum.</title>
        <authorList>
            <person name="Schnaars V."/>
            <person name="Wohlbrand L."/>
            <person name="Scheve S."/>
            <person name="Hinrichs C."/>
            <person name="Reinhardt R."/>
            <person name="Rabus R."/>
        </authorList>
    </citation>
    <scope>NUCLEOTIDE SEQUENCE</scope>
    <source>
        <strain evidence="1">4be13</strain>
    </source>
</reference>
<name>A0A975BTC4_9BACT</name>
<accession>A0A975BTC4</accession>
<organism evidence="1 2">
    <name type="scientific">Desulfonema magnum</name>
    <dbReference type="NCBI Taxonomy" id="45655"/>
    <lineage>
        <taxon>Bacteria</taxon>
        <taxon>Pseudomonadati</taxon>
        <taxon>Thermodesulfobacteriota</taxon>
        <taxon>Desulfobacteria</taxon>
        <taxon>Desulfobacterales</taxon>
        <taxon>Desulfococcaceae</taxon>
        <taxon>Desulfonema</taxon>
    </lineage>
</organism>
<gene>
    <name evidence="1" type="ORF">dnm_073450</name>
</gene>
<evidence type="ECO:0000313" key="1">
    <source>
        <dbReference type="EMBL" id="QTA91281.1"/>
    </source>
</evidence>
<evidence type="ECO:0000313" key="2">
    <source>
        <dbReference type="Proteomes" id="UP000663722"/>
    </source>
</evidence>
<dbReference type="InterPro" id="IPR042557">
    <property type="entry name" value="SCO4226"/>
</dbReference>
<dbReference type="AlphaFoldDB" id="A0A975BTC4"/>
<dbReference type="RefSeq" id="WP_207679129.1">
    <property type="nucleotide sequence ID" value="NZ_CP061800.1"/>
</dbReference>
<sequence>MAGMKKFMVVHRDPNISWDSVQENWVKLANIKSARWIRTCFNKEQGVRYCVWLSPDEDKLESIFKELEVSWESMLEVEETVPDLWGAKWEEHLAAEAKADTLGF</sequence>
<dbReference type="KEGG" id="dmm:dnm_073450"/>
<dbReference type="Proteomes" id="UP000663722">
    <property type="component" value="Chromosome"/>
</dbReference>
<protein>
    <submittedName>
        <fullName evidence="1">DUF4242</fullName>
    </submittedName>
</protein>